<dbReference type="GeneID" id="87956938"/>
<evidence type="ECO:0008006" key="4">
    <source>
        <dbReference type="Google" id="ProtNLM"/>
    </source>
</evidence>
<feature type="compositionally biased region" description="Low complexity" evidence="1">
    <location>
        <begin position="150"/>
        <end position="161"/>
    </location>
</feature>
<feature type="compositionally biased region" description="Polar residues" evidence="1">
    <location>
        <begin position="962"/>
        <end position="975"/>
    </location>
</feature>
<protein>
    <recommendedName>
        <fullName evidence="4">Polycomb protein VEFS-Box domain-containing protein</fullName>
    </recommendedName>
</protein>
<feature type="compositionally biased region" description="Polar residues" evidence="1">
    <location>
        <begin position="116"/>
        <end position="149"/>
    </location>
</feature>
<evidence type="ECO:0000313" key="2">
    <source>
        <dbReference type="EMBL" id="WRT67833.1"/>
    </source>
</evidence>
<feature type="compositionally biased region" description="Polar residues" evidence="1">
    <location>
        <begin position="222"/>
        <end position="246"/>
    </location>
</feature>
<feature type="region of interest" description="Disordered" evidence="1">
    <location>
        <begin position="395"/>
        <end position="427"/>
    </location>
</feature>
<gene>
    <name evidence="2" type="ORF">IL334_004807</name>
</gene>
<feature type="compositionally biased region" description="Polar residues" evidence="1">
    <location>
        <begin position="162"/>
        <end position="183"/>
    </location>
</feature>
<evidence type="ECO:0000313" key="3">
    <source>
        <dbReference type="Proteomes" id="UP001329825"/>
    </source>
</evidence>
<feature type="region of interest" description="Disordered" evidence="1">
    <location>
        <begin position="1"/>
        <end position="337"/>
    </location>
</feature>
<name>A0ABZ1D1I6_9TREE</name>
<feature type="region of interest" description="Disordered" evidence="1">
    <location>
        <begin position="354"/>
        <end position="375"/>
    </location>
</feature>
<feature type="compositionally biased region" description="Low complexity" evidence="1">
    <location>
        <begin position="262"/>
        <end position="272"/>
    </location>
</feature>
<feature type="compositionally biased region" description="Polar residues" evidence="1">
    <location>
        <begin position="285"/>
        <end position="308"/>
    </location>
</feature>
<feature type="compositionally biased region" description="Polar residues" evidence="1">
    <location>
        <begin position="64"/>
        <end position="79"/>
    </location>
</feature>
<feature type="compositionally biased region" description="Polar residues" evidence="1">
    <location>
        <begin position="1"/>
        <end position="18"/>
    </location>
</feature>
<reference evidence="2 3" key="1">
    <citation type="submission" date="2024-01" db="EMBL/GenBank/DDBJ databases">
        <title>Comparative genomics of Cryptococcus and Kwoniella reveals pathogenesis evolution and contrasting modes of karyotype evolution via chromosome fusion or intercentromeric recombination.</title>
        <authorList>
            <person name="Coelho M.A."/>
            <person name="David-Palma M."/>
            <person name="Shea T."/>
            <person name="Bowers K."/>
            <person name="McGinley-Smith S."/>
            <person name="Mohammad A.W."/>
            <person name="Gnirke A."/>
            <person name="Yurkov A.M."/>
            <person name="Nowrousian M."/>
            <person name="Sun S."/>
            <person name="Cuomo C.A."/>
            <person name="Heitman J."/>
        </authorList>
    </citation>
    <scope>NUCLEOTIDE SEQUENCE [LARGE SCALE GENOMIC DNA]</scope>
    <source>
        <strain evidence="2">CBS 11374</strain>
    </source>
</reference>
<organism evidence="2 3">
    <name type="scientific">Kwoniella shivajii</name>
    <dbReference type="NCBI Taxonomy" id="564305"/>
    <lineage>
        <taxon>Eukaryota</taxon>
        <taxon>Fungi</taxon>
        <taxon>Dikarya</taxon>
        <taxon>Basidiomycota</taxon>
        <taxon>Agaricomycotina</taxon>
        <taxon>Tremellomycetes</taxon>
        <taxon>Tremellales</taxon>
        <taxon>Cryptococcaceae</taxon>
        <taxon>Kwoniella</taxon>
    </lineage>
</organism>
<feature type="compositionally biased region" description="Basic and acidic residues" evidence="1">
    <location>
        <begin position="365"/>
        <end position="375"/>
    </location>
</feature>
<feature type="compositionally biased region" description="Polar residues" evidence="1">
    <location>
        <begin position="318"/>
        <end position="334"/>
    </location>
</feature>
<dbReference type="RefSeq" id="XP_062792573.1">
    <property type="nucleotide sequence ID" value="XM_062936522.1"/>
</dbReference>
<dbReference type="Proteomes" id="UP001329825">
    <property type="component" value="Chromosome 6"/>
</dbReference>
<evidence type="ECO:0000256" key="1">
    <source>
        <dbReference type="SAM" id="MobiDB-lite"/>
    </source>
</evidence>
<sequence length="1233" mass="136409">MNTTTTPRPSDSSANSIPNKPRIPLSIHALKRQSQPVRIDDKLSTASGTNGVTGDGNPGRARKITSNGSLIPRVNSSVPTVKRGSGGREPGESSKTGAARNGLESEKGLRSIKGNIGSSGSTRTPDSSAFLNNPTPTAGSSFHSSNRTNAPTASKAAAPPKITQTSSRVSDTTSPNATTTITQYLDELVNPKTNYGGKSVRHPSSALRNTPSGPSRFRLPASPTQTKASTTQARPAKSIPSTSSTRGDPPVHLSNSRPYQPPNSSTHTPSNSGQVRSTPAREHTSNSSLNNQTVTSNHASRINEIQTTPRKRQLEIVSPQNSLAKRSKASHSVISTSRSTSRMNTAIIDFTMIDSDDEDGYGNEPIEKVKEEPPEEGLKHVLEQQVTPSQPFQLPANIERSQNEQPSTPTEVTARSDEMNAPQTAASVPPSWVIKEPIRHKPVRLNDIWVVASDPSDKFWHNYPRCSSSDREDDLIGTPEWQERRQCLRKMSLIKQKCNGRKLVILPKKSNWPFLKRNIRMGVAGIARQKFQYLSKRDLRPPRNFENFWNGWDESRRTIYSSREHRYIYFRSGRFDVTSRTALREDDLPSSVHLRIRRSGDSEDCATMLHQLQGMSVPGPEGKTAILYHSRPIDLPESARMHLPPSIKIHARFFKGNEKWSVGQGDFESDWTNFHDMNGRFLRRLNNFVLQSKFDGTSLEISPKPTCAIDPSQSLGLLKPNIVAKQNNNVQIDFQATQTTHRSICGLKDEELSMFDEEEEIATYLALLHGGNFNGVIERRKLGDRRTITIKLVSFKQPTGVRTKENPTASAQVGAFTDGQTIPDTASSEPSQEMDIDPLPGLIMQPTSEPTSDRVSISSHSAIAYAAPQIVSESDVMVSPSTPIAPVDSTTTTDRVAVDTIDRSETISTKSTSTHAVPIVQSQAGSVRTITLPDSIDTLGSTTEMEIIPVHGQNEIPGESVYRTNSTPRQGTPSGRSAVHASDIGSQAALPPATIPSTTNENNHIASASAPTIFESAIAADLQTDSSTDRPTLSAAVESRPMTVQIDNLDIKPDITSLSNGLAGPSMRNRVNEYTKWSTRIDPGTLADLFPALDEVWDGGFYRYMIRDQEESITWTRYHLTEKQRFMACCWNRWVFQRGPIPASDRSEYYNSFIRAYGNVMHRAHLDREICDNFQVLWRDNYISVREMHEALKIWDQMSGFHMKLRKARLERERLKAIQAGQDPDSLDSDSDW</sequence>
<feature type="region of interest" description="Disordered" evidence="1">
    <location>
        <begin position="956"/>
        <end position="980"/>
    </location>
</feature>
<proteinExistence type="predicted"/>
<feature type="compositionally biased region" description="Polar residues" evidence="1">
    <location>
        <begin position="399"/>
        <end position="413"/>
    </location>
</feature>
<accession>A0ABZ1D1I6</accession>
<dbReference type="EMBL" id="CP141886">
    <property type="protein sequence ID" value="WRT67833.1"/>
    <property type="molecule type" value="Genomic_DNA"/>
</dbReference>
<keyword evidence="3" id="KW-1185">Reference proteome</keyword>